<dbReference type="EMBL" id="JBHUHY010000007">
    <property type="protein sequence ID" value="MFD2186960.1"/>
    <property type="molecule type" value="Genomic_DNA"/>
</dbReference>
<evidence type="ECO:0000313" key="1">
    <source>
        <dbReference type="EMBL" id="MFD2186960.1"/>
    </source>
</evidence>
<keyword evidence="2" id="KW-1185">Reference proteome</keyword>
<reference evidence="2" key="1">
    <citation type="journal article" date="2019" name="Int. J. Syst. Evol. Microbiol.">
        <title>The Global Catalogue of Microorganisms (GCM) 10K type strain sequencing project: providing services to taxonomists for standard genome sequencing and annotation.</title>
        <authorList>
            <consortium name="The Broad Institute Genomics Platform"/>
            <consortium name="The Broad Institute Genome Sequencing Center for Infectious Disease"/>
            <person name="Wu L."/>
            <person name="Ma J."/>
        </authorList>
    </citation>
    <scope>NUCLEOTIDE SEQUENCE [LARGE SCALE GENOMIC DNA]</scope>
    <source>
        <strain evidence="2">DT92</strain>
    </source>
</reference>
<gene>
    <name evidence="1" type="ORF">ACFSJT_09165</name>
</gene>
<dbReference type="RefSeq" id="WP_378319959.1">
    <property type="nucleotide sequence ID" value="NZ_JBHUHY010000007.1"/>
</dbReference>
<organism evidence="1 2">
    <name type="scientific">Aquimarina celericrescens</name>
    <dbReference type="NCBI Taxonomy" id="1964542"/>
    <lineage>
        <taxon>Bacteria</taxon>
        <taxon>Pseudomonadati</taxon>
        <taxon>Bacteroidota</taxon>
        <taxon>Flavobacteriia</taxon>
        <taxon>Flavobacteriales</taxon>
        <taxon>Flavobacteriaceae</taxon>
        <taxon>Aquimarina</taxon>
    </lineage>
</organism>
<protein>
    <submittedName>
        <fullName evidence="1">Uncharacterized protein</fullName>
    </submittedName>
</protein>
<proteinExistence type="predicted"/>
<evidence type="ECO:0000313" key="2">
    <source>
        <dbReference type="Proteomes" id="UP001597344"/>
    </source>
</evidence>
<dbReference type="Proteomes" id="UP001597344">
    <property type="component" value="Unassembled WGS sequence"/>
</dbReference>
<accession>A0ABW5AXR2</accession>
<comment type="caution">
    <text evidence="1">The sequence shown here is derived from an EMBL/GenBank/DDBJ whole genome shotgun (WGS) entry which is preliminary data.</text>
</comment>
<name>A0ABW5AXR2_9FLAO</name>
<sequence length="95" mass="11028">MTSTERHIKLIEGNFSPFEAADVLFSLIANKIKFHNLQMLQTKKGVDPDNLHSAKRISELKHEKNVIRDMILKARDEGYELEIYGSVEIKMKKTR</sequence>